<reference evidence="9" key="1">
    <citation type="submission" date="2017-01" db="EMBL/GenBank/DDBJ databases">
        <authorList>
            <person name="Wang Y."/>
            <person name="White M."/>
            <person name="Kvist S."/>
            <person name="Moncalvo J.-M."/>
        </authorList>
    </citation>
    <scope>NUCLEOTIDE SEQUENCE [LARGE SCALE GENOMIC DNA]</scope>
    <source>
        <strain evidence="9">ID-206-W2</strain>
    </source>
</reference>
<keyword evidence="3" id="KW-0547">Nucleotide-binding</keyword>
<dbReference type="OrthoDB" id="266718at2759"/>
<evidence type="ECO:0000313" key="9">
    <source>
        <dbReference type="Proteomes" id="UP000187429"/>
    </source>
</evidence>
<dbReference type="Pfam" id="PF00069">
    <property type="entry name" value="Pkinase"/>
    <property type="match status" value="1"/>
</dbReference>
<dbReference type="InterPro" id="IPR000719">
    <property type="entry name" value="Prot_kinase_dom"/>
</dbReference>
<evidence type="ECO:0000256" key="5">
    <source>
        <dbReference type="ARBA" id="ARBA00022840"/>
    </source>
</evidence>
<proteinExistence type="predicted"/>
<gene>
    <name evidence="8" type="ORF">AYI69_g3246</name>
</gene>
<organism evidence="8 9">
    <name type="scientific">Smittium culicis</name>
    <dbReference type="NCBI Taxonomy" id="133412"/>
    <lineage>
        <taxon>Eukaryota</taxon>
        <taxon>Fungi</taxon>
        <taxon>Fungi incertae sedis</taxon>
        <taxon>Zoopagomycota</taxon>
        <taxon>Kickxellomycotina</taxon>
        <taxon>Harpellomycetes</taxon>
        <taxon>Harpellales</taxon>
        <taxon>Legeriomycetaceae</taxon>
        <taxon>Smittium</taxon>
    </lineage>
</organism>
<dbReference type="GO" id="GO:0004674">
    <property type="term" value="F:protein serine/threonine kinase activity"/>
    <property type="evidence" value="ECO:0007669"/>
    <property type="project" value="UniProtKB-KW"/>
</dbReference>
<evidence type="ECO:0000256" key="6">
    <source>
        <dbReference type="SAM" id="Phobius"/>
    </source>
</evidence>
<dbReference type="EMBL" id="LSSM01001065">
    <property type="protein sequence ID" value="OMJ27321.1"/>
    <property type="molecule type" value="Genomic_DNA"/>
</dbReference>
<evidence type="ECO:0000259" key="7">
    <source>
        <dbReference type="PROSITE" id="PS50011"/>
    </source>
</evidence>
<dbReference type="InterPro" id="IPR011009">
    <property type="entry name" value="Kinase-like_dom_sf"/>
</dbReference>
<name>A0A1R1YK79_9FUNG</name>
<evidence type="ECO:0000256" key="4">
    <source>
        <dbReference type="ARBA" id="ARBA00022777"/>
    </source>
</evidence>
<evidence type="ECO:0000256" key="3">
    <source>
        <dbReference type="ARBA" id="ARBA00022741"/>
    </source>
</evidence>
<feature type="transmembrane region" description="Helical" evidence="6">
    <location>
        <begin position="40"/>
        <end position="58"/>
    </location>
</feature>
<dbReference type="PANTHER" id="PTHR11584">
    <property type="entry name" value="SERINE/THREONINE PROTEIN KINASE"/>
    <property type="match status" value="1"/>
</dbReference>
<feature type="domain" description="Protein kinase" evidence="7">
    <location>
        <begin position="1"/>
        <end position="74"/>
    </location>
</feature>
<keyword evidence="1" id="KW-0723">Serine/threonine-protein kinase</keyword>
<dbReference type="Gene3D" id="1.10.510.10">
    <property type="entry name" value="Transferase(Phosphotransferase) domain 1"/>
    <property type="match status" value="1"/>
</dbReference>
<keyword evidence="5" id="KW-0067">ATP-binding</keyword>
<dbReference type="AlphaFoldDB" id="A0A1R1YK79"/>
<comment type="caution">
    <text evidence="8">The sequence shown here is derived from an EMBL/GenBank/DDBJ whole genome shotgun (WGS) entry which is preliminary data.</text>
</comment>
<evidence type="ECO:0000313" key="8">
    <source>
        <dbReference type="EMBL" id="OMJ27321.1"/>
    </source>
</evidence>
<keyword evidence="4 8" id="KW-0418">Kinase</keyword>
<keyword evidence="6" id="KW-0472">Membrane</keyword>
<evidence type="ECO:0000256" key="1">
    <source>
        <dbReference type="ARBA" id="ARBA00022527"/>
    </source>
</evidence>
<dbReference type="PROSITE" id="PS50011">
    <property type="entry name" value="PROTEIN_KINASE_DOM"/>
    <property type="match status" value="1"/>
</dbReference>
<sequence>MAPEIVKDSNYTQKCDIWSLGCLSIEMITGKHPYPEYDQFQALLKVCILQLLIILAFISKFNDCAFFFFHWAKE</sequence>
<dbReference type="PANTHER" id="PTHR11584:SF369">
    <property type="entry name" value="MITOGEN-ACTIVATED PROTEIN KINASE KINASE KINASE 19-RELATED"/>
    <property type="match status" value="1"/>
</dbReference>
<keyword evidence="9" id="KW-1185">Reference proteome</keyword>
<dbReference type="GO" id="GO:0005524">
    <property type="term" value="F:ATP binding"/>
    <property type="evidence" value="ECO:0007669"/>
    <property type="project" value="UniProtKB-KW"/>
</dbReference>
<evidence type="ECO:0000256" key="2">
    <source>
        <dbReference type="ARBA" id="ARBA00022679"/>
    </source>
</evidence>
<accession>A0A1R1YK79</accession>
<keyword evidence="6" id="KW-1133">Transmembrane helix</keyword>
<keyword evidence="6" id="KW-0812">Transmembrane</keyword>
<dbReference type="SUPFAM" id="SSF56112">
    <property type="entry name" value="Protein kinase-like (PK-like)"/>
    <property type="match status" value="1"/>
</dbReference>
<keyword evidence="2" id="KW-0808">Transferase</keyword>
<protein>
    <submittedName>
        <fullName evidence="8">Protein kinase byr2</fullName>
    </submittedName>
</protein>
<dbReference type="Proteomes" id="UP000187429">
    <property type="component" value="Unassembled WGS sequence"/>
</dbReference>